<dbReference type="Proteomes" id="UP000016587">
    <property type="component" value="Chromosome"/>
</dbReference>
<gene>
    <name evidence="1" type="ORF">DGI_0217</name>
</gene>
<protein>
    <submittedName>
        <fullName evidence="1">Uncharacterized protein</fullName>
    </submittedName>
</protein>
<organism evidence="1 2">
    <name type="scientific">Megalodesulfovibrio gigas (strain ATCC 19364 / DSM 1382 / NCIMB 9332 / VKM B-1759)</name>
    <name type="common">Desulfovibrio gigas</name>
    <dbReference type="NCBI Taxonomy" id="1121448"/>
    <lineage>
        <taxon>Bacteria</taxon>
        <taxon>Pseudomonadati</taxon>
        <taxon>Thermodesulfobacteriota</taxon>
        <taxon>Desulfovibrionia</taxon>
        <taxon>Desulfovibrionales</taxon>
        <taxon>Desulfovibrionaceae</taxon>
        <taxon>Megalodesulfovibrio</taxon>
    </lineage>
</organism>
<dbReference type="RefSeq" id="WP_021758746.1">
    <property type="nucleotide sequence ID" value="NC_022444.1"/>
</dbReference>
<dbReference type="AlphaFoldDB" id="T2G7P8"/>
<evidence type="ECO:0000313" key="1">
    <source>
        <dbReference type="EMBL" id="AGW12151.1"/>
    </source>
</evidence>
<dbReference type="EMBL" id="CP006585">
    <property type="protein sequence ID" value="AGW12151.1"/>
    <property type="molecule type" value="Genomic_DNA"/>
</dbReference>
<sequence length="187" mass="19728">MSPRHTSPRPGHAPAPEQIDMIACVLQSGGSLQTAAAAAAVSKDVLDSWLALGAQVLDRPPRAGRRLPALEEACAALAARARMEMARTEAACLEAIRRSAVEGETVRETVRVVDEAGNVVKETSTTKQAAPQWKAAVWWLEHVLPDQWGGKGAEAQACGPVRLTIVPDPGPTAAGGCESEQEFHKPA</sequence>
<dbReference type="KEGG" id="dgg:DGI_0217"/>
<name>T2G7P8_MEGG1</name>
<keyword evidence="2" id="KW-1185">Reference proteome</keyword>
<accession>T2G7P8</accession>
<reference evidence="1 2" key="1">
    <citation type="journal article" date="2013" name="J. Bacteriol.">
        <title>Roles of HynAB and Ech, the only two hydrogenases found in the model sulfate reducer Desulfovibrio gigas.</title>
        <authorList>
            <person name="Morais-Silva F.O."/>
            <person name="Santos C.I."/>
            <person name="Rodrigues R."/>
            <person name="Pereira I.A."/>
            <person name="Rodrigues-Pousada C."/>
        </authorList>
    </citation>
    <scope>NUCLEOTIDE SEQUENCE [LARGE SCALE GENOMIC DNA]</scope>
    <source>
        <strain evidence="2">ATCC 19364 / DSM 1382 / NCIMB 9332 / VKM B-1759</strain>
    </source>
</reference>
<dbReference type="PATRIC" id="fig|1121448.10.peg.223"/>
<dbReference type="STRING" id="1121448.DGI_0217"/>
<evidence type="ECO:0000313" key="2">
    <source>
        <dbReference type="Proteomes" id="UP000016587"/>
    </source>
</evidence>
<reference evidence="2" key="2">
    <citation type="submission" date="2013-07" db="EMBL/GenBank/DDBJ databases">
        <authorList>
            <person name="Morais-Silva F.O."/>
            <person name="Rezende A.M."/>
            <person name="Pimentel C."/>
            <person name="Resende D.M."/>
            <person name="Santos C.I."/>
            <person name="Clemente C."/>
            <person name="de Oliveira L.M."/>
            <person name="da Silva S.M."/>
            <person name="Costa D.A."/>
            <person name="Varela-Raposo A."/>
            <person name="Horacio E.C.A."/>
            <person name="Matos M."/>
            <person name="Flores O."/>
            <person name="Ruiz J.C."/>
            <person name="Rodrigues-Pousada C."/>
        </authorList>
    </citation>
    <scope>NUCLEOTIDE SEQUENCE [LARGE SCALE GENOMIC DNA]</scope>
    <source>
        <strain evidence="2">ATCC 19364 / DSM 1382 / NCIMB 9332 / VKM B-1759</strain>
    </source>
</reference>
<proteinExistence type="predicted"/>
<dbReference type="HOGENOM" id="CLU_1445497_0_0_7"/>